<organism evidence="2 3">
    <name type="scientific">Winkia neuii subsp. anitrata</name>
    <dbReference type="NCBI Taxonomy" id="29318"/>
    <lineage>
        <taxon>Bacteria</taxon>
        <taxon>Bacillati</taxon>
        <taxon>Actinomycetota</taxon>
        <taxon>Actinomycetes</taxon>
        <taxon>Actinomycetales</taxon>
        <taxon>Actinomycetaceae</taxon>
        <taxon>Winkia</taxon>
    </lineage>
</organism>
<protein>
    <submittedName>
        <fullName evidence="2">Uncharacterized protein</fullName>
    </submittedName>
</protein>
<evidence type="ECO:0000313" key="3">
    <source>
        <dbReference type="Proteomes" id="UP001211044"/>
    </source>
</evidence>
<dbReference type="Proteomes" id="UP001211044">
    <property type="component" value="Chromosome"/>
</dbReference>
<name>A0AB38XPC4_9ACTO</name>
<feature type="compositionally biased region" description="Low complexity" evidence="1">
    <location>
        <begin position="87"/>
        <end position="104"/>
    </location>
</feature>
<accession>A0AB38XPC4</accession>
<dbReference type="RefSeq" id="WP_004807062.1">
    <property type="nucleotide sequence ID" value="NZ_CP116394.1"/>
</dbReference>
<proteinExistence type="predicted"/>
<evidence type="ECO:0000256" key="1">
    <source>
        <dbReference type="SAM" id="MobiDB-lite"/>
    </source>
</evidence>
<sequence>MSDLKVDQAELDELQNTFSNIRQVLSLGDNEDMEPTKHNVGHPDIIRELTDFNAEVQKTRNKYQEKVQNYSQYLENVSKGTTEADNQMAQAARSGSQAQGATANTGGGSR</sequence>
<feature type="region of interest" description="Disordered" evidence="1">
    <location>
        <begin position="78"/>
        <end position="110"/>
    </location>
</feature>
<reference evidence="2" key="1">
    <citation type="submission" date="2023-01" db="EMBL/GenBank/DDBJ databases">
        <title>Comparative Genomic Analysis of the Clinically-Derived Winkia Strain NY0527 Provides Evidence into the Taxonomic Reassignment of Winkia neuii and Characterizes Their Virulence Traits.</title>
        <authorList>
            <person name="Cai X."/>
            <person name="Peng Y."/>
            <person name="Li M."/>
            <person name="Qiu Y."/>
            <person name="Wang Y."/>
            <person name="Xu L."/>
            <person name="Hou Q."/>
        </authorList>
    </citation>
    <scope>NUCLEOTIDE SEQUENCE</scope>
    <source>
        <strain evidence="2">NY0527</strain>
    </source>
</reference>
<dbReference type="KEGG" id="wne:PIG85_00355"/>
<gene>
    <name evidence="2" type="ORF">PIG85_00355</name>
</gene>
<dbReference type="AlphaFoldDB" id="A0AB38XPC4"/>
<dbReference type="EMBL" id="CP116394">
    <property type="protein sequence ID" value="WCE46130.1"/>
    <property type="molecule type" value="Genomic_DNA"/>
</dbReference>
<evidence type="ECO:0000313" key="2">
    <source>
        <dbReference type="EMBL" id="WCE46130.1"/>
    </source>
</evidence>